<dbReference type="PROSITE" id="PS51257">
    <property type="entry name" value="PROKAR_LIPOPROTEIN"/>
    <property type="match status" value="1"/>
</dbReference>
<name>A0A6I6N4W9_9ACTN</name>
<organism evidence="2 3">
    <name type="scientific">Streptomyces broussonetiae</name>
    <dbReference type="NCBI Taxonomy" id="2686304"/>
    <lineage>
        <taxon>Bacteria</taxon>
        <taxon>Bacillati</taxon>
        <taxon>Actinomycetota</taxon>
        <taxon>Actinomycetes</taxon>
        <taxon>Kitasatosporales</taxon>
        <taxon>Streptomycetaceae</taxon>
        <taxon>Streptomyces</taxon>
    </lineage>
</organism>
<feature type="chain" id="PRO_5026121005" description="LppX_LprAFG lipoprotein" evidence="1">
    <location>
        <begin position="25"/>
        <end position="292"/>
    </location>
</feature>
<accession>A0A6I6N4W9</accession>
<dbReference type="EMBL" id="CP047020">
    <property type="protein sequence ID" value="QHA05461.1"/>
    <property type="molecule type" value="Genomic_DNA"/>
</dbReference>
<evidence type="ECO:0000256" key="1">
    <source>
        <dbReference type="SAM" id="SignalP"/>
    </source>
</evidence>
<evidence type="ECO:0000313" key="3">
    <source>
        <dbReference type="Proteomes" id="UP000436138"/>
    </source>
</evidence>
<evidence type="ECO:0000313" key="2">
    <source>
        <dbReference type="EMBL" id="QHA05461.1"/>
    </source>
</evidence>
<gene>
    <name evidence="2" type="ORF">GQF42_21095</name>
</gene>
<dbReference type="RefSeq" id="WP_158922180.1">
    <property type="nucleotide sequence ID" value="NZ_CP047020.1"/>
</dbReference>
<dbReference type="SUPFAM" id="SSF89392">
    <property type="entry name" value="Prokaryotic lipoproteins and lipoprotein localization factors"/>
    <property type="match status" value="1"/>
</dbReference>
<protein>
    <recommendedName>
        <fullName evidence="4">LppX_LprAFG lipoprotein</fullName>
    </recommendedName>
</protein>
<keyword evidence="1" id="KW-0732">Signal</keyword>
<dbReference type="Gene3D" id="2.50.20.20">
    <property type="match status" value="1"/>
</dbReference>
<dbReference type="InterPro" id="IPR029046">
    <property type="entry name" value="LolA/LolB/LppX"/>
</dbReference>
<dbReference type="KEGG" id="sbro:GQF42_21095"/>
<dbReference type="AlphaFoldDB" id="A0A6I6N4W9"/>
<feature type="signal peptide" evidence="1">
    <location>
        <begin position="1"/>
        <end position="24"/>
    </location>
</feature>
<evidence type="ECO:0008006" key="4">
    <source>
        <dbReference type="Google" id="ProtNLM"/>
    </source>
</evidence>
<sequence length="292" mass="30795">MRGMRFRTVLAVTAATATLGTVSACGGKSTSATAPHPSATPSTVAVSPVAYLLQVENATAKVHSARIDQTITMGTLRQMRNVGDQDWANGLQGNVTLSVKSSTPTPVPPMQMKIRSDALYAKVPAQKLARFGGKHWIKEPLALIAAQGAAGKAGTDQLKQANPALAVRMLISSGDLRKVGRETVRGTATTHYTGTLDVAKMIAGRQGLTPDDVKFLKKRLAASGAADDHIDLWVNSENLPVQMQEQMQTDTAEVTSTTYFSDYGVAVDLSVPDASDTFTLHSVTGGNQTGTT</sequence>
<proteinExistence type="predicted"/>
<keyword evidence="3" id="KW-1185">Reference proteome</keyword>
<dbReference type="Proteomes" id="UP000436138">
    <property type="component" value="Chromosome"/>
</dbReference>
<reference evidence="2 3" key="1">
    <citation type="submission" date="2019-12" db="EMBL/GenBank/DDBJ databases">
        <title>Streptomyces sp. strain T44 isolated from rhizosphere soil of Broussonetia papyrifera.</title>
        <authorList>
            <person name="Mo P."/>
        </authorList>
    </citation>
    <scope>NUCLEOTIDE SEQUENCE [LARGE SCALE GENOMIC DNA]</scope>
    <source>
        <strain evidence="2 3">T44</strain>
    </source>
</reference>